<evidence type="ECO:0000313" key="3">
    <source>
        <dbReference type="Proteomes" id="UP000283530"/>
    </source>
</evidence>
<proteinExistence type="predicted"/>
<name>A0A3S3MKK6_9MAGN</name>
<accession>A0A3S3MKK6</accession>
<dbReference type="AlphaFoldDB" id="A0A3S3MKK6"/>
<comment type="caution">
    <text evidence="2">The sequence shown here is derived from an EMBL/GenBank/DDBJ whole genome shotgun (WGS) entry which is preliminary data.</text>
</comment>
<sequence>MAYSAHGRLDQSVWSKRIQSCRKVQWLMGDSTRVYGPSAINLASKIEGKREEEKEKEKKKKKKERQREKERRKQRWLVVHRCRLAAATAPSGNAKAMASRDRGGLGKRMIMWNSAVIKTSCK</sequence>
<feature type="region of interest" description="Disordered" evidence="1">
    <location>
        <begin position="45"/>
        <end position="73"/>
    </location>
</feature>
<dbReference type="Proteomes" id="UP000283530">
    <property type="component" value="Unassembled WGS sequence"/>
</dbReference>
<evidence type="ECO:0000313" key="2">
    <source>
        <dbReference type="EMBL" id="RWR75416.1"/>
    </source>
</evidence>
<feature type="compositionally biased region" description="Basic and acidic residues" evidence="1">
    <location>
        <begin position="46"/>
        <end position="56"/>
    </location>
</feature>
<organism evidence="2 3">
    <name type="scientific">Cinnamomum micranthum f. kanehirae</name>
    <dbReference type="NCBI Taxonomy" id="337451"/>
    <lineage>
        <taxon>Eukaryota</taxon>
        <taxon>Viridiplantae</taxon>
        <taxon>Streptophyta</taxon>
        <taxon>Embryophyta</taxon>
        <taxon>Tracheophyta</taxon>
        <taxon>Spermatophyta</taxon>
        <taxon>Magnoliopsida</taxon>
        <taxon>Magnoliidae</taxon>
        <taxon>Laurales</taxon>
        <taxon>Lauraceae</taxon>
        <taxon>Cinnamomum</taxon>
    </lineage>
</organism>
<protein>
    <submittedName>
        <fullName evidence="2">Uncharacterized protein</fullName>
    </submittedName>
</protein>
<dbReference type="EMBL" id="QPKB01000002">
    <property type="protein sequence ID" value="RWR75416.1"/>
    <property type="molecule type" value="Genomic_DNA"/>
</dbReference>
<reference evidence="2 3" key="1">
    <citation type="journal article" date="2019" name="Nat. Plants">
        <title>Stout camphor tree genome fills gaps in understanding of flowering plant genome evolution.</title>
        <authorList>
            <person name="Chaw S.M."/>
            <person name="Liu Y.C."/>
            <person name="Wu Y.W."/>
            <person name="Wang H.Y."/>
            <person name="Lin C.I."/>
            <person name="Wu C.S."/>
            <person name="Ke H.M."/>
            <person name="Chang L.Y."/>
            <person name="Hsu C.Y."/>
            <person name="Yang H.T."/>
            <person name="Sudianto E."/>
            <person name="Hsu M.H."/>
            <person name="Wu K.P."/>
            <person name="Wang L.N."/>
            <person name="Leebens-Mack J.H."/>
            <person name="Tsai I.J."/>
        </authorList>
    </citation>
    <scope>NUCLEOTIDE SEQUENCE [LARGE SCALE GENOMIC DNA]</scope>
    <source>
        <strain evidence="3">cv. Chaw 1501</strain>
        <tissue evidence="2">Young leaves</tissue>
    </source>
</reference>
<evidence type="ECO:0000256" key="1">
    <source>
        <dbReference type="SAM" id="MobiDB-lite"/>
    </source>
</evidence>
<gene>
    <name evidence="2" type="ORF">CKAN_00379400</name>
</gene>
<keyword evidence="3" id="KW-1185">Reference proteome</keyword>